<dbReference type="EMBL" id="JAOYFB010000036">
    <property type="protein sequence ID" value="KAK4020711.1"/>
    <property type="molecule type" value="Genomic_DNA"/>
</dbReference>
<evidence type="ECO:0000256" key="2">
    <source>
        <dbReference type="ARBA" id="ARBA00022741"/>
    </source>
</evidence>
<evidence type="ECO:0000256" key="3">
    <source>
        <dbReference type="ARBA" id="ARBA00022749"/>
    </source>
</evidence>
<reference evidence="6 7" key="1">
    <citation type="journal article" date="2023" name="Nucleic Acids Res.">
        <title>The hologenome of Daphnia magna reveals possible DNA methylation and microbiome-mediated evolution of the host genome.</title>
        <authorList>
            <person name="Chaturvedi A."/>
            <person name="Li X."/>
            <person name="Dhandapani V."/>
            <person name="Marshall H."/>
            <person name="Kissane S."/>
            <person name="Cuenca-Cambronero M."/>
            <person name="Asole G."/>
            <person name="Calvet F."/>
            <person name="Ruiz-Romero M."/>
            <person name="Marangio P."/>
            <person name="Guigo R."/>
            <person name="Rago D."/>
            <person name="Mirbahai L."/>
            <person name="Eastwood N."/>
            <person name="Colbourne J.K."/>
            <person name="Zhou J."/>
            <person name="Mallon E."/>
            <person name="Orsini L."/>
        </authorList>
    </citation>
    <scope>NUCLEOTIDE SEQUENCE [LARGE SCALE GENOMIC DNA]</scope>
    <source>
        <strain evidence="6">LRV0_1</strain>
    </source>
</reference>
<keyword evidence="3" id="KW-0332">GMP biosynthesis</keyword>
<accession>A0ABR0A6E7</accession>
<sequence length="260" mass="29490">MFVKVVDRTANDLNVTWNNLLLGQVALIPDLIESTSHMASSRADAIKTQNGSEMVRQLAFMAVCRIEIATSEEERLVLEELSSRNQYVATLLPIRIDGVKGDCRTYSYCVELSSDPTQPNWNDLASYARLIQRVCHNVNRVCYVFGKPVRESVTDVTPTYLTSKILVILREADYLANKILRDSGCSEKLAQMPIVLIPFTFIAIRVNAFHHVSDQSFFDHSFHRILLLDFLQFPIPTCPKRFLLNTKLILRATTVLPTNV</sequence>
<dbReference type="Proteomes" id="UP001234178">
    <property type="component" value="Unassembled WGS sequence"/>
</dbReference>
<name>A0ABR0A6E7_9CRUS</name>
<evidence type="ECO:0000256" key="5">
    <source>
        <dbReference type="ARBA" id="ARBA00022840"/>
    </source>
</evidence>
<dbReference type="PANTHER" id="PTHR11922:SF2">
    <property type="entry name" value="GMP SYNTHASE [GLUTAMINE-HYDROLYZING]"/>
    <property type="match status" value="1"/>
</dbReference>
<keyword evidence="2" id="KW-0547">Nucleotide-binding</keyword>
<proteinExistence type="predicted"/>
<evidence type="ECO:0000313" key="6">
    <source>
        <dbReference type="EMBL" id="KAK4020711.1"/>
    </source>
</evidence>
<dbReference type="PANTHER" id="PTHR11922">
    <property type="entry name" value="GMP SYNTHASE-RELATED"/>
    <property type="match status" value="1"/>
</dbReference>
<keyword evidence="1" id="KW-0436">Ligase</keyword>
<evidence type="ECO:0008006" key="8">
    <source>
        <dbReference type="Google" id="ProtNLM"/>
    </source>
</evidence>
<comment type="caution">
    <text evidence="6">The sequence shown here is derived from an EMBL/GenBank/DDBJ whole genome shotgun (WGS) entry which is preliminary data.</text>
</comment>
<protein>
    <recommendedName>
        <fullName evidence="8">GMP synthase</fullName>
    </recommendedName>
</protein>
<evidence type="ECO:0000313" key="7">
    <source>
        <dbReference type="Proteomes" id="UP001234178"/>
    </source>
</evidence>
<evidence type="ECO:0000256" key="4">
    <source>
        <dbReference type="ARBA" id="ARBA00022755"/>
    </source>
</evidence>
<keyword evidence="7" id="KW-1185">Reference proteome</keyword>
<evidence type="ECO:0000256" key="1">
    <source>
        <dbReference type="ARBA" id="ARBA00022598"/>
    </source>
</evidence>
<organism evidence="6 7">
    <name type="scientific">Daphnia magna</name>
    <dbReference type="NCBI Taxonomy" id="35525"/>
    <lineage>
        <taxon>Eukaryota</taxon>
        <taxon>Metazoa</taxon>
        <taxon>Ecdysozoa</taxon>
        <taxon>Arthropoda</taxon>
        <taxon>Crustacea</taxon>
        <taxon>Branchiopoda</taxon>
        <taxon>Diplostraca</taxon>
        <taxon>Cladocera</taxon>
        <taxon>Anomopoda</taxon>
        <taxon>Daphniidae</taxon>
        <taxon>Daphnia</taxon>
    </lineage>
</organism>
<keyword evidence="5" id="KW-0067">ATP-binding</keyword>
<keyword evidence="4" id="KW-0658">Purine biosynthesis</keyword>
<gene>
    <name evidence="6" type="ORF">OUZ56_002666</name>
</gene>
<dbReference type="SUPFAM" id="SSF54810">
    <property type="entry name" value="GMP synthetase C-terminal dimerisation domain"/>
    <property type="match status" value="1"/>
</dbReference>
<dbReference type="Gene3D" id="3.30.300.10">
    <property type="match status" value="1"/>
</dbReference>